<sequence length="62" mass="6705">MAVQLGVQLVAEPTAVHRIPVEGADGTAYAPIPVGSQDQLIAPWTRTRVTLDERLQDRGELP</sequence>
<proteinExistence type="predicted"/>
<dbReference type="Proteomes" id="UP000653644">
    <property type="component" value="Unassembled WGS sequence"/>
</dbReference>
<organism evidence="1 2">
    <name type="scientific">Streptomyces canarius</name>
    <dbReference type="NCBI Taxonomy" id="285453"/>
    <lineage>
        <taxon>Bacteria</taxon>
        <taxon>Bacillati</taxon>
        <taxon>Actinomycetota</taxon>
        <taxon>Actinomycetes</taxon>
        <taxon>Kitasatosporales</taxon>
        <taxon>Streptomycetaceae</taxon>
        <taxon>Streptomyces</taxon>
    </lineage>
</organism>
<evidence type="ECO:0000313" key="2">
    <source>
        <dbReference type="Proteomes" id="UP000653644"/>
    </source>
</evidence>
<protein>
    <submittedName>
        <fullName evidence="1">Uncharacterized protein</fullName>
    </submittedName>
</protein>
<accession>A0ABQ3DE18</accession>
<name>A0ABQ3DE18_9ACTN</name>
<comment type="caution">
    <text evidence="1">The sequence shown here is derived from an EMBL/GenBank/DDBJ whole genome shotgun (WGS) entry which is preliminary data.</text>
</comment>
<dbReference type="EMBL" id="BMVN01000094">
    <property type="protein sequence ID" value="GHA74073.1"/>
    <property type="molecule type" value="Genomic_DNA"/>
</dbReference>
<gene>
    <name evidence="1" type="ORF">GCM10010345_90870</name>
</gene>
<evidence type="ECO:0000313" key="1">
    <source>
        <dbReference type="EMBL" id="GHA74073.1"/>
    </source>
</evidence>
<keyword evidence="2" id="KW-1185">Reference proteome</keyword>
<reference evidence="2" key="1">
    <citation type="journal article" date="2019" name="Int. J. Syst. Evol. Microbiol.">
        <title>The Global Catalogue of Microorganisms (GCM) 10K type strain sequencing project: providing services to taxonomists for standard genome sequencing and annotation.</title>
        <authorList>
            <consortium name="The Broad Institute Genomics Platform"/>
            <consortium name="The Broad Institute Genome Sequencing Center for Infectious Disease"/>
            <person name="Wu L."/>
            <person name="Ma J."/>
        </authorList>
    </citation>
    <scope>NUCLEOTIDE SEQUENCE [LARGE SCALE GENOMIC DNA]</scope>
    <source>
        <strain evidence="2">JCM 4733</strain>
    </source>
</reference>